<evidence type="ECO:0000313" key="2">
    <source>
        <dbReference type="EMBL" id="KAH9825433.1"/>
    </source>
</evidence>
<protein>
    <submittedName>
        <fullName evidence="2">dUTP diphosphatase</fullName>
    </submittedName>
</protein>
<evidence type="ECO:0000256" key="1">
    <source>
        <dbReference type="SAM" id="MobiDB-lite"/>
    </source>
</evidence>
<reference evidence="2 3" key="1">
    <citation type="journal article" date="2018" name="IMA Fungus">
        <title>IMA Genome-F 10: Nine draft genome sequences of Claviceps purpurea s.lat., including C. arundinis, C. humidiphila, and C. cf. spartinae, pseudomolecules for the pitch canker pathogen Fusarium circinatum, draft genome of Davidsoniella eucalypti, Grosmannia galeiformis, Quambalaria eucalypti, and Teratosphaeria destructans.</title>
        <authorList>
            <person name="Wingfield B.D."/>
            <person name="Liu M."/>
            <person name="Nguyen H.D."/>
            <person name="Lane F.A."/>
            <person name="Morgan S.W."/>
            <person name="De Vos L."/>
            <person name="Wilken P.M."/>
            <person name="Duong T.A."/>
            <person name="Aylward J."/>
            <person name="Coetzee M.P."/>
            <person name="Dadej K."/>
            <person name="De Beer Z.W."/>
            <person name="Findlay W."/>
            <person name="Havenga M."/>
            <person name="Kolarik M."/>
            <person name="Menzies J.G."/>
            <person name="Naidoo K."/>
            <person name="Pochopski O."/>
            <person name="Shoukouhi P."/>
            <person name="Santana Q.C."/>
            <person name="Seifert K.A."/>
            <person name="Soal N."/>
            <person name="Steenkamp E.T."/>
            <person name="Tatham C.T."/>
            <person name="van der Nest M.A."/>
            <person name="Wingfield M.J."/>
        </authorList>
    </citation>
    <scope>NUCLEOTIDE SEQUENCE [LARGE SCALE GENOMIC DNA]</scope>
    <source>
        <strain evidence="2">CMW44962</strain>
    </source>
</reference>
<feature type="compositionally biased region" description="Polar residues" evidence="1">
    <location>
        <begin position="23"/>
        <end position="33"/>
    </location>
</feature>
<dbReference type="Proteomes" id="UP001138500">
    <property type="component" value="Unassembled WGS sequence"/>
</dbReference>
<feature type="compositionally biased region" description="Low complexity" evidence="1">
    <location>
        <begin position="80"/>
        <end position="90"/>
    </location>
</feature>
<dbReference type="EMBL" id="RIBY02002115">
    <property type="protein sequence ID" value="KAH9825433.1"/>
    <property type="molecule type" value="Genomic_DNA"/>
</dbReference>
<name>A0A9W7SNI2_9PEZI</name>
<proteinExistence type="predicted"/>
<dbReference type="OrthoDB" id="419889at2759"/>
<feature type="non-terminal residue" evidence="2">
    <location>
        <position position="132"/>
    </location>
</feature>
<feature type="compositionally biased region" description="Pro residues" evidence="1">
    <location>
        <begin position="91"/>
        <end position="109"/>
    </location>
</feature>
<gene>
    <name evidence="2" type="ORF">Tdes44962_MAKER10198</name>
</gene>
<sequence>MTLLLPVLNPTHRMLTTRPTVLSTPNLNMSEETATPAAKISHDAPSLPASPPPKRTKYTDPAPNLSVASILNDHAPTPTPSTMNNNTTTTPLPPHQTLPPMSFEPPPPALQIQLLSPTAKPPTRGSAFAAGY</sequence>
<comment type="caution">
    <text evidence="2">The sequence shown here is derived from an EMBL/GenBank/DDBJ whole genome shotgun (WGS) entry which is preliminary data.</text>
</comment>
<reference evidence="2 3" key="2">
    <citation type="journal article" date="2021" name="Curr. Genet.">
        <title>Genetic response to nitrogen starvation in the aggressive Eucalyptus foliar pathogen Teratosphaeria destructans.</title>
        <authorList>
            <person name="Havenga M."/>
            <person name="Wingfield B.D."/>
            <person name="Wingfield M.J."/>
            <person name="Dreyer L.L."/>
            <person name="Roets F."/>
            <person name="Aylward J."/>
        </authorList>
    </citation>
    <scope>NUCLEOTIDE SEQUENCE [LARGE SCALE GENOMIC DNA]</scope>
    <source>
        <strain evidence="2">CMW44962</strain>
    </source>
</reference>
<accession>A0A9W7SNI2</accession>
<feature type="region of interest" description="Disordered" evidence="1">
    <location>
        <begin position="23"/>
        <end position="132"/>
    </location>
</feature>
<evidence type="ECO:0000313" key="3">
    <source>
        <dbReference type="Proteomes" id="UP001138500"/>
    </source>
</evidence>
<organism evidence="2 3">
    <name type="scientific">Teratosphaeria destructans</name>
    <dbReference type="NCBI Taxonomy" id="418781"/>
    <lineage>
        <taxon>Eukaryota</taxon>
        <taxon>Fungi</taxon>
        <taxon>Dikarya</taxon>
        <taxon>Ascomycota</taxon>
        <taxon>Pezizomycotina</taxon>
        <taxon>Dothideomycetes</taxon>
        <taxon>Dothideomycetidae</taxon>
        <taxon>Mycosphaerellales</taxon>
        <taxon>Teratosphaeriaceae</taxon>
        <taxon>Teratosphaeria</taxon>
    </lineage>
</organism>
<dbReference type="AlphaFoldDB" id="A0A9W7SNI2"/>
<keyword evidence="3" id="KW-1185">Reference proteome</keyword>